<protein>
    <submittedName>
        <fullName evidence="10">Arginine:ornithine antiporter, APA family</fullName>
    </submittedName>
</protein>
<organism evidence="10 11">
    <name type="scientific">Granulicatella balaenopterae</name>
    <dbReference type="NCBI Taxonomy" id="137733"/>
    <lineage>
        <taxon>Bacteria</taxon>
        <taxon>Bacillati</taxon>
        <taxon>Bacillota</taxon>
        <taxon>Bacilli</taxon>
        <taxon>Lactobacillales</taxon>
        <taxon>Carnobacteriaceae</taxon>
        <taxon>Granulicatella</taxon>
    </lineage>
</organism>
<keyword evidence="8 9" id="KW-0472">Membrane</keyword>
<feature type="transmembrane region" description="Helical" evidence="9">
    <location>
        <begin position="279"/>
        <end position="302"/>
    </location>
</feature>
<feature type="transmembrane region" description="Helical" evidence="9">
    <location>
        <begin position="356"/>
        <end position="378"/>
    </location>
</feature>
<evidence type="ECO:0000256" key="6">
    <source>
        <dbReference type="ARBA" id="ARBA00022970"/>
    </source>
</evidence>
<keyword evidence="6" id="KW-0029">Amino-acid transport</keyword>
<proteinExistence type="inferred from homology"/>
<feature type="transmembrane region" description="Helical" evidence="9">
    <location>
        <begin position="156"/>
        <end position="176"/>
    </location>
</feature>
<dbReference type="OrthoDB" id="9762947at2"/>
<comment type="subcellular location">
    <subcellularLocation>
        <location evidence="1">Cell membrane</location>
        <topology evidence="1">Multi-pass membrane protein</topology>
    </subcellularLocation>
</comment>
<dbReference type="PANTHER" id="PTHR42770:SF4">
    <property type="entry name" value="ARGININE_ORNITHINE ANTIPORTER-RELATED"/>
    <property type="match status" value="1"/>
</dbReference>
<evidence type="ECO:0000256" key="7">
    <source>
        <dbReference type="ARBA" id="ARBA00022989"/>
    </source>
</evidence>
<keyword evidence="5 9" id="KW-0812">Transmembrane</keyword>
<gene>
    <name evidence="10" type="ORF">SAMN05421767_14715</name>
</gene>
<feature type="transmembrane region" description="Helical" evidence="9">
    <location>
        <begin position="126"/>
        <end position="144"/>
    </location>
</feature>
<dbReference type="InterPro" id="IPR002293">
    <property type="entry name" value="AA/rel_permease1"/>
</dbReference>
<feature type="transmembrane region" description="Helical" evidence="9">
    <location>
        <begin position="92"/>
        <end position="120"/>
    </location>
</feature>
<dbReference type="Gene3D" id="1.20.1740.10">
    <property type="entry name" value="Amino acid/polyamine transporter I"/>
    <property type="match status" value="1"/>
</dbReference>
<evidence type="ECO:0000256" key="4">
    <source>
        <dbReference type="ARBA" id="ARBA00022475"/>
    </source>
</evidence>
<dbReference type="GO" id="GO:0006865">
    <property type="term" value="P:amino acid transport"/>
    <property type="evidence" value="ECO:0007669"/>
    <property type="project" value="UniProtKB-KW"/>
</dbReference>
<dbReference type="STRING" id="137733.SAMN05421767_14715"/>
<keyword evidence="7 9" id="KW-1133">Transmembrane helix</keyword>
<dbReference type="Proteomes" id="UP000198556">
    <property type="component" value="Unassembled WGS sequence"/>
</dbReference>
<comment type="similarity">
    <text evidence="2">Belongs to the amino acid-polyamine-organocation (APC) superfamily. Basic amino acid/polyamine antiporter (APA) (TC 2.A.3.2) family.</text>
</comment>
<evidence type="ECO:0000256" key="2">
    <source>
        <dbReference type="ARBA" id="ARBA00008220"/>
    </source>
</evidence>
<reference evidence="10 11" key="1">
    <citation type="submission" date="2016-10" db="EMBL/GenBank/DDBJ databases">
        <authorList>
            <person name="de Groot N.N."/>
        </authorList>
    </citation>
    <scope>NUCLEOTIDE SEQUENCE [LARGE SCALE GENOMIC DNA]</scope>
    <source>
        <strain evidence="10 11">DSM 15827</strain>
    </source>
</reference>
<evidence type="ECO:0000313" key="10">
    <source>
        <dbReference type="EMBL" id="SER40515.1"/>
    </source>
</evidence>
<sequence length="474" mass="51222">MSTKEKKVGLLGLVALTVSSVVGGGVFNLMSDMAKSASAGPTTIALIISGIGMGIFVLCLQHFNEKLPELDAGIYSYAEAGMGSFVGFNSALGYWLSIFLGNVALGSLAFSALGYFFPIFGDGSNLASVIGASLLLWIMHFTILKGANFAANINGIITIAKLIPLAIFILTLIIAFDADLFSANFWGTVNNDFIWAEVGPQISKAMVSAVWVFVGVEGAVVYSARANNKQIVGRAIILSFVIITSIYLLATVSSFAVLTQPELANLDKPAMAFVMESVVGKWGAMLINAGVAISAIGCWFACTMFSGEILYQAAKDEVFPKFFLKENKYAAPTTALLVSNGLVQFFYLSLLINDRAYNFMALLASSTMLVPYFFVSLSYAKLSWKWDEKVSKNVFLGIISTIYMAYCMYASGYTYILVTTLLFAPGMLLYITARKQHNKQVFNKAEFIGAIFVIVGAVLSIYLMLNGTIDVTNM</sequence>
<dbReference type="Pfam" id="PF13520">
    <property type="entry name" value="AA_permease_2"/>
    <property type="match status" value="1"/>
</dbReference>
<dbReference type="GO" id="GO:0005886">
    <property type="term" value="C:plasma membrane"/>
    <property type="evidence" value="ECO:0007669"/>
    <property type="project" value="UniProtKB-SubCell"/>
</dbReference>
<keyword evidence="11" id="KW-1185">Reference proteome</keyword>
<feature type="transmembrane region" description="Helical" evidence="9">
    <location>
        <begin position="445"/>
        <end position="465"/>
    </location>
</feature>
<feature type="transmembrane region" description="Helical" evidence="9">
    <location>
        <begin position="329"/>
        <end position="350"/>
    </location>
</feature>
<keyword evidence="3" id="KW-0813">Transport</keyword>
<evidence type="ECO:0000256" key="9">
    <source>
        <dbReference type="SAM" id="Phobius"/>
    </source>
</evidence>
<evidence type="ECO:0000313" key="11">
    <source>
        <dbReference type="Proteomes" id="UP000198556"/>
    </source>
</evidence>
<feature type="transmembrane region" description="Helical" evidence="9">
    <location>
        <begin position="412"/>
        <end position="433"/>
    </location>
</feature>
<feature type="transmembrane region" description="Helical" evidence="9">
    <location>
        <begin position="390"/>
        <end position="406"/>
    </location>
</feature>
<evidence type="ECO:0000256" key="8">
    <source>
        <dbReference type="ARBA" id="ARBA00023136"/>
    </source>
</evidence>
<name>A0A1H9NXX8_9LACT</name>
<feature type="transmembrane region" description="Helical" evidence="9">
    <location>
        <begin position="236"/>
        <end position="259"/>
    </location>
</feature>
<evidence type="ECO:0000256" key="1">
    <source>
        <dbReference type="ARBA" id="ARBA00004651"/>
    </source>
</evidence>
<feature type="transmembrane region" description="Helical" evidence="9">
    <location>
        <begin position="39"/>
        <end position="60"/>
    </location>
</feature>
<evidence type="ECO:0000256" key="5">
    <source>
        <dbReference type="ARBA" id="ARBA00022692"/>
    </source>
</evidence>
<dbReference type="AlphaFoldDB" id="A0A1H9NXX8"/>
<accession>A0A1H9NXX8</accession>
<keyword evidence="4" id="KW-1003">Cell membrane</keyword>
<dbReference type="PIRSF" id="PIRSF006060">
    <property type="entry name" value="AA_transporter"/>
    <property type="match status" value="1"/>
</dbReference>
<dbReference type="NCBIfam" id="TIGR00905">
    <property type="entry name" value="2A0302"/>
    <property type="match status" value="1"/>
</dbReference>
<dbReference type="PANTHER" id="PTHR42770">
    <property type="entry name" value="AMINO ACID TRANSPORTER-RELATED"/>
    <property type="match status" value="1"/>
</dbReference>
<evidence type="ECO:0000256" key="3">
    <source>
        <dbReference type="ARBA" id="ARBA00022448"/>
    </source>
</evidence>
<dbReference type="InterPro" id="IPR004754">
    <property type="entry name" value="Amino_acid_antiprt"/>
</dbReference>
<dbReference type="EMBL" id="FOGF01000047">
    <property type="protein sequence ID" value="SER40515.1"/>
    <property type="molecule type" value="Genomic_DNA"/>
</dbReference>
<dbReference type="GO" id="GO:0022857">
    <property type="term" value="F:transmembrane transporter activity"/>
    <property type="evidence" value="ECO:0007669"/>
    <property type="project" value="InterPro"/>
</dbReference>
<dbReference type="RefSeq" id="WP_089747746.1">
    <property type="nucleotide sequence ID" value="NZ_FOGF01000047.1"/>
</dbReference>
<dbReference type="InterPro" id="IPR050367">
    <property type="entry name" value="APC_superfamily"/>
</dbReference>